<organism evidence="4 5">
    <name type="scientific">Martelella endophytica</name>
    <dbReference type="NCBI Taxonomy" id="1486262"/>
    <lineage>
        <taxon>Bacteria</taxon>
        <taxon>Pseudomonadati</taxon>
        <taxon>Pseudomonadota</taxon>
        <taxon>Alphaproteobacteria</taxon>
        <taxon>Hyphomicrobiales</taxon>
        <taxon>Aurantimonadaceae</taxon>
        <taxon>Martelella</taxon>
    </lineage>
</organism>
<dbReference type="Pfam" id="PF01370">
    <property type="entry name" value="Epimerase"/>
    <property type="match status" value="1"/>
</dbReference>
<dbReference type="EMBL" id="CP010803">
    <property type="protein sequence ID" value="AJY44811.1"/>
    <property type="molecule type" value="Genomic_DNA"/>
</dbReference>
<dbReference type="HOGENOM" id="CLU_007383_9_2_5"/>
<comment type="similarity">
    <text evidence="2">Belongs to the NAD(P)-dependent epimerase/dehydratase family. Dihydroflavonol-4-reductase subfamily.</text>
</comment>
<dbReference type="InterPro" id="IPR036291">
    <property type="entry name" value="NAD(P)-bd_dom_sf"/>
</dbReference>
<gene>
    <name evidence="4" type="ORF">TM49_02510</name>
</gene>
<dbReference type="PANTHER" id="PTHR10366">
    <property type="entry name" value="NAD DEPENDENT EPIMERASE/DEHYDRATASE"/>
    <property type="match status" value="1"/>
</dbReference>
<proteinExistence type="inferred from homology"/>
<protein>
    <recommendedName>
        <fullName evidence="3">NAD-dependent epimerase/dehydratase domain-containing protein</fullName>
    </recommendedName>
</protein>
<reference evidence="4 5" key="1">
    <citation type="journal article" date="2015" name="Genome Announc.">
        <title>Complete genome sequence of Martelella endophytica YC6887, which has antifungal activity associated with a halophyte.</title>
        <authorList>
            <person name="Khan A."/>
            <person name="Khan H."/>
            <person name="Chung E.J."/>
            <person name="Hossain M.T."/>
            <person name="Chung Y.R."/>
        </authorList>
    </citation>
    <scope>NUCLEOTIDE SEQUENCE [LARGE SCALE GENOMIC DNA]</scope>
    <source>
        <strain evidence="4">YC6887</strain>
    </source>
</reference>
<dbReference type="OrthoDB" id="9778052at2"/>
<dbReference type="STRING" id="1486262.TM49_02510"/>
<dbReference type="SUPFAM" id="SSF51735">
    <property type="entry name" value="NAD(P)-binding Rossmann-fold domains"/>
    <property type="match status" value="1"/>
</dbReference>
<dbReference type="Gene3D" id="3.40.50.720">
    <property type="entry name" value="NAD(P)-binding Rossmann-like Domain"/>
    <property type="match status" value="1"/>
</dbReference>
<evidence type="ECO:0000256" key="2">
    <source>
        <dbReference type="ARBA" id="ARBA00023445"/>
    </source>
</evidence>
<dbReference type="InterPro" id="IPR050425">
    <property type="entry name" value="NAD(P)_dehydrat-like"/>
</dbReference>
<evidence type="ECO:0000256" key="1">
    <source>
        <dbReference type="ARBA" id="ARBA00023002"/>
    </source>
</evidence>
<feature type="domain" description="NAD-dependent epimerase/dehydratase" evidence="3">
    <location>
        <begin position="5"/>
        <end position="245"/>
    </location>
</feature>
<evidence type="ECO:0000313" key="5">
    <source>
        <dbReference type="Proteomes" id="UP000032611"/>
    </source>
</evidence>
<dbReference type="PANTHER" id="PTHR10366:SF564">
    <property type="entry name" value="STEROL-4-ALPHA-CARBOXYLATE 3-DEHYDROGENASE, DECARBOXYLATING"/>
    <property type="match status" value="1"/>
</dbReference>
<evidence type="ECO:0000259" key="3">
    <source>
        <dbReference type="Pfam" id="PF01370"/>
    </source>
</evidence>
<dbReference type="GO" id="GO:0016616">
    <property type="term" value="F:oxidoreductase activity, acting on the CH-OH group of donors, NAD or NADP as acceptor"/>
    <property type="evidence" value="ECO:0007669"/>
    <property type="project" value="TreeGrafter"/>
</dbReference>
<dbReference type="AlphaFoldDB" id="A0A0D5LKW7"/>
<sequence>MRDTVLLTGITGFLGGHVALELLNAGYKVRGSLRNPGVDRARAESTRVALAAAGADTTGLDFVTLDLTHDDGWAEAAEGARFVLHTASPFVTAMPKDPDELIRPAVDGTERALMAAKRAGVERVVLTSSSVAIVSGRGRKGPSHLGPDDWADPDSGKLNAYQLSKVLAERRAWQIAAAESLPLAVINPGFIVGPLLDDDPGTSGAILARLLKGGVPMLPELFMHTVDVRDLARIHVAALTDPAAVSRRHPAVFSSLSLLDYAALLAKAVPERAGAIPRRRAPDFIVRLMALFDSDMKTIVSELGYDPEIDSSRAAGLLGRPPTAIETTVGDMGRSLVARGLA</sequence>
<dbReference type="InterPro" id="IPR001509">
    <property type="entry name" value="Epimerase_deHydtase"/>
</dbReference>
<accession>A0A0D5LKW7</accession>
<dbReference type="Proteomes" id="UP000032611">
    <property type="component" value="Chromosome"/>
</dbReference>
<dbReference type="KEGG" id="mey:TM49_02510"/>
<name>A0A0D5LKW7_MAREN</name>
<dbReference type="RefSeq" id="WP_045679397.1">
    <property type="nucleotide sequence ID" value="NZ_CP010803.1"/>
</dbReference>
<keyword evidence="1" id="KW-0560">Oxidoreductase</keyword>
<evidence type="ECO:0000313" key="4">
    <source>
        <dbReference type="EMBL" id="AJY44811.1"/>
    </source>
</evidence>
<keyword evidence="5" id="KW-1185">Reference proteome</keyword>
<dbReference type="PATRIC" id="fig|1486262.3.peg.522"/>